<dbReference type="SMART" id="SM00895">
    <property type="entry name" value="FCD"/>
    <property type="match status" value="1"/>
</dbReference>
<evidence type="ECO:0000256" key="3">
    <source>
        <dbReference type="ARBA" id="ARBA00023163"/>
    </source>
</evidence>
<dbReference type="GO" id="GO:0003677">
    <property type="term" value="F:DNA binding"/>
    <property type="evidence" value="ECO:0007669"/>
    <property type="project" value="UniProtKB-KW"/>
</dbReference>
<evidence type="ECO:0000256" key="2">
    <source>
        <dbReference type="ARBA" id="ARBA00023125"/>
    </source>
</evidence>
<dbReference type="SUPFAM" id="SSF46785">
    <property type="entry name" value="Winged helix' DNA-binding domain"/>
    <property type="match status" value="1"/>
</dbReference>
<keyword evidence="3" id="KW-0804">Transcription</keyword>
<accession>A0ABU0IXY8</accession>
<dbReference type="RefSeq" id="WP_307352175.1">
    <property type="nucleotide sequence ID" value="NZ_JAUSVS010000010.1"/>
</dbReference>
<organism evidence="5 6">
    <name type="scientific">Caulobacter ginsengisoli</name>
    <dbReference type="NCBI Taxonomy" id="400775"/>
    <lineage>
        <taxon>Bacteria</taxon>
        <taxon>Pseudomonadati</taxon>
        <taxon>Pseudomonadota</taxon>
        <taxon>Alphaproteobacteria</taxon>
        <taxon>Caulobacterales</taxon>
        <taxon>Caulobacteraceae</taxon>
        <taxon>Caulobacter</taxon>
    </lineage>
</organism>
<dbReference type="InterPro" id="IPR011711">
    <property type="entry name" value="GntR_C"/>
</dbReference>
<dbReference type="Pfam" id="PF07729">
    <property type="entry name" value="FCD"/>
    <property type="match status" value="1"/>
</dbReference>
<sequence>MTSAVEVETTDHSAALRALKQLLGAGVLSQGEVVNPELLAERLKLSIRGMALAISTLVAQGLLERCADDRVIVRTVTAGEMAELLDLRAGIEGRVAAHLAVIATDEDVACLRAEIEEQRRAAVTGDKALFMEHAAEFHCMLAERAQFSYAAHIMRTWQDLQKIIGLTALHDKQTMQKIAREHAELLNHVEAHEPMLARECAVQHLKETATRLRLSNAVVA</sequence>
<dbReference type="InterPro" id="IPR036390">
    <property type="entry name" value="WH_DNA-bd_sf"/>
</dbReference>
<evidence type="ECO:0000313" key="6">
    <source>
        <dbReference type="Proteomes" id="UP001228905"/>
    </source>
</evidence>
<dbReference type="PANTHER" id="PTHR43537">
    <property type="entry name" value="TRANSCRIPTIONAL REGULATOR, GNTR FAMILY"/>
    <property type="match status" value="1"/>
</dbReference>
<dbReference type="Proteomes" id="UP001228905">
    <property type="component" value="Unassembled WGS sequence"/>
</dbReference>
<keyword evidence="1" id="KW-0805">Transcription regulation</keyword>
<keyword evidence="2 5" id="KW-0238">DNA-binding</keyword>
<evidence type="ECO:0000313" key="5">
    <source>
        <dbReference type="EMBL" id="MDQ0466230.1"/>
    </source>
</evidence>
<reference evidence="5 6" key="1">
    <citation type="submission" date="2023-07" db="EMBL/GenBank/DDBJ databases">
        <title>Genomic Encyclopedia of Type Strains, Phase IV (KMG-IV): sequencing the most valuable type-strain genomes for metagenomic binning, comparative biology and taxonomic classification.</title>
        <authorList>
            <person name="Goeker M."/>
        </authorList>
    </citation>
    <scope>NUCLEOTIDE SEQUENCE [LARGE SCALE GENOMIC DNA]</scope>
    <source>
        <strain evidence="5 6">DSM 18695</strain>
    </source>
</reference>
<dbReference type="InterPro" id="IPR008920">
    <property type="entry name" value="TF_FadR/GntR_C"/>
</dbReference>
<dbReference type="PANTHER" id="PTHR43537:SF45">
    <property type="entry name" value="GNTR FAMILY REGULATORY PROTEIN"/>
    <property type="match status" value="1"/>
</dbReference>
<evidence type="ECO:0000259" key="4">
    <source>
        <dbReference type="SMART" id="SM00895"/>
    </source>
</evidence>
<gene>
    <name evidence="5" type="ORF">QO010_004023</name>
</gene>
<dbReference type="EMBL" id="JAUSVS010000010">
    <property type="protein sequence ID" value="MDQ0466230.1"/>
    <property type="molecule type" value="Genomic_DNA"/>
</dbReference>
<proteinExistence type="predicted"/>
<keyword evidence="6" id="KW-1185">Reference proteome</keyword>
<protein>
    <submittedName>
        <fullName evidence="5">DNA-binding GntR family transcriptional regulator</fullName>
    </submittedName>
</protein>
<evidence type="ECO:0000256" key="1">
    <source>
        <dbReference type="ARBA" id="ARBA00023015"/>
    </source>
</evidence>
<feature type="domain" description="GntR C-terminal" evidence="4">
    <location>
        <begin position="83"/>
        <end position="207"/>
    </location>
</feature>
<dbReference type="Gene3D" id="1.20.120.530">
    <property type="entry name" value="GntR ligand-binding domain-like"/>
    <property type="match status" value="1"/>
</dbReference>
<comment type="caution">
    <text evidence="5">The sequence shown here is derived from an EMBL/GenBank/DDBJ whole genome shotgun (WGS) entry which is preliminary data.</text>
</comment>
<name>A0ABU0IXY8_9CAUL</name>
<dbReference type="SUPFAM" id="SSF48008">
    <property type="entry name" value="GntR ligand-binding domain-like"/>
    <property type="match status" value="1"/>
</dbReference>